<dbReference type="InterPro" id="IPR056935">
    <property type="entry name" value="Rv0428c-like_C"/>
</dbReference>
<comment type="caution">
    <text evidence="4">The sequence shown here is derived from an EMBL/GenBank/DDBJ whole genome shotgun (WGS) entry which is preliminary data.</text>
</comment>
<dbReference type="GO" id="GO:0016747">
    <property type="term" value="F:acyltransferase activity, transferring groups other than amino-acyl groups"/>
    <property type="evidence" value="ECO:0007669"/>
    <property type="project" value="InterPro"/>
</dbReference>
<evidence type="ECO:0000256" key="2">
    <source>
        <dbReference type="ARBA" id="ARBA00023315"/>
    </source>
</evidence>
<name>A0A4Q7UVH2_PSEST</name>
<dbReference type="SUPFAM" id="SSF55729">
    <property type="entry name" value="Acyl-CoA N-acyltransferases (Nat)"/>
    <property type="match status" value="1"/>
</dbReference>
<feature type="domain" description="N-acetyltransferase" evidence="3">
    <location>
        <begin position="204"/>
        <end position="340"/>
    </location>
</feature>
<dbReference type="InterPro" id="IPR056934">
    <property type="entry name" value="SH3_Rv0428c"/>
</dbReference>
<organism evidence="4 5">
    <name type="scientific">Pseudonocardia sediminis</name>
    <dbReference type="NCBI Taxonomy" id="1397368"/>
    <lineage>
        <taxon>Bacteria</taxon>
        <taxon>Bacillati</taxon>
        <taxon>Actinomycetota</taxon>
        <taxon>Actinomycetes</taxon>
        <taxon>Pseudonocardiales</taxon>
        <taxon>Pseudonocardiaceae</taxon>
        <taxon>Pseudonocardia</taxon>
    </lineage>
</organism>
<evidence type="ECO:0000313" key="4">
    <source>
        <dbReference type="EMBL" id="RZT84059.1"/>
    </source>
</evidence>
<gene>
    <name evidence="4" type="ORF">EV383_0893</name>
</gene>
<dbReference type="GO" id="GO:0005840">
    <property type="term" value="C:ribosome"/>
    <property type="evidence" value="ECO:0007669"/>
    <property type="project" value="UniProtKB-KW"/>
</dbReference>
<dbReference type="Pfam" id="PF24551">
    <property type="entry name" value="SH3_Rv0428c"/>
    <property type="match status" value="1"/>
</dbReference>
<dbReference type="EMBL" id="SHKL01000001">
    <property type="protein sequence ID" value="RZT84059.1"/>
    <property type="molecule type" value="Genomic_DNA"/>
</dbReference>
<dbReference type="Gene3D" id="3.40.630.30">
    <property type="match status" value="1"/>
</dbReference>
<keyword evidence="4" id="KW-0687">Ribonucleoprotein</keyword>
<proteinExistence type="predicted"/>
<evidence type="ECO:0000256" key="1">
    <source>
        <dbReference type="ARBA" id="ARBA00022679"/>
    </source>
</evidence>
<dbReference type="RefSeq" id="WP_242622887.1">
    <property type="nucleotide sequence ID" value="NZ_SHKL01000001.1"/>
</dbReference>
<dbReference type="InterPro" id="IPR050832">
    <property type="entry name" value="Bact_Acetyltransf"/>
</dbReference>
<keyword evidence="5" id="KW-1185">Reference proteome</keyword>
<dbReference type="AlphaFoldDB" id="A0A4Q7UVH2"/>
<evidence type="ECO:0000313" key="5">
    <source>
        <dbReference type="Proteomes" id="UP000291591"/>
    </source>
</evidence>
<dbReference type="Proteomes" id="UP000291591">
    <property type="component" value="Unassembled WGS sequence"/>
</dbReference>
<sequence length="340" mass="35614">MESTQRFDDRLAALVGQRVSLRRRIFADGGPGPRFTDAVGDLTEAGDGTFVVHARSGPVTVDPDDVVAVRAVPPAPPRRPSWAAVGRLEQLCADAWPPVARRDLGGWRLRAADGFTHRANSALAAADPGMPVTDALAAVRAFAAEHAIPPVVATPEGSPWSNRVREAGWALEAGWAQGSEVAALVADLGALAGAAGPSDGALDVAFDAVPDVAWWDLFGEGPDDPGAAARERVLVPGPDGPESGFGLARRDGDVLGAVRATVVDDHLYLSRLHTDPSARRTGVAARLTADAAAWGRARGARFAVLQVALDNEPARALYARLGCTEHHRYHYLVPGPDATA</sequence>
<dbReference type="InterPro" id="IPR016181">
    <property type="entry name" value="Acyl_CoA_acyltransferase"/>
</dbReference>
<keyword evidence="2" id="KW-0012">Acyltransferase</keyword>
<evidence type="ECO:0000259" key="3">
    <source>
        <dbReference type="PROSITE" id="PS51186"/>
    </source>
</evidence>
<dbReference type="Pfam" id="PF24553">
    <property type="entry name" value="Rv0428c_C"/>
    <property type="match status" value="1"/>
</dbReference>
<keyword evidence="4" id="KW-0689">Ribosomal protein</keyword>
<accession>A0A4Q7UVH2</accession>
<dbReference type="PANTHER" id="PTHR43877">
    <property type="entry name" value="AMINOALKYLPHOSPHONATE N-ACETYLTRANSFERASE-RELATED-RELATED"/>
    <property type="match status" value="1"/>
</dbReference>
<dbReference type="PROSITE" id="PS51186">
    <property type="entry name" value="GNAT"/>
    <property type="match status" value="1"/>
</dbReference>
<reference evidence="4 5" key="1">
    <citation type="submission" date="2019-02" db="EMBL/GenBank/DDBJ databases">
        <title>Sequencing the genomes of 1000 actinobacteria strains.</title>
        <authorList>
            <person name="Klenk H.-P."/>
        </authorList>
    </citation>
    <scope>NUCLEOTIDE SEQUENCE [LARGE SCALE GENOMIC DNA]</scope>
    <source>
        <strain evidence="4 5">DSM 45779</strain>
    </source>
</reference>
<protein>
    <submittedName>
        <fullName evidence="4">Ribosomal protein S18 acetylase RimI-like enzyme</fullName>
    </submittedName>
</protein>
<dbReference type="InterPro" id="IPR000182">
    <property type="entry name" value="GNAT_dom"/>
</dbReference>
<keyword evidence="1" id="KW-0808">Transferase</keyword>